<gene>
    <name evidence="1" type="ORF">H9L23_02225</name>
</gene>
<sequence length="635" mass="73627">MELDDLIEAIRKEEVALVIGSGMSLYAGYLGVKELTALICKKAQSYCREEWEQKSLEDKSLEDISEILIRYANDDRSELNSILVSIYKKTPLDTHTHDLLARIPHFEHIFTTNYDTLIEDSMAKRCHVIGSENAFSAQMKGITKVYKLHGDVNNLNDVVISRKDYASNIRGQQKNLLWNRFTDVIASKDILFIGHGNEDSNFWGIFEELSVKLKAHQRKRFFISPAILQHQEQNLKRNGFDYFQMNADQFLNVLYPKLVEYAVSDLETGKLSSNTFQQFLALNDRNAIIRSEDSKIIVEAITGPSGAIESEVHFSLAQDVFEKFMNFNDGITRDRTFKFLPEDLVDFSFNMSGYKFGMSRETLSRLEVMLIHENRMLDIESADGRIEITKIPVKQFKFQDGSDMELEFYGSKFNFSFKSIKAGIEVKFSYTLLKEFSNLTELIGTLKFLHALYRGETLNFYFDGKTKVPIINTCPTDIVFKKWRISTLIEHFEQLQLLGRKFDVRFALIKFDQITQSIIDEVSYIFWINEKGFVEKEFRNVIFLPSELKRYGFKSDSEDDIMRLIFETSNPYQFYGTTLPACYSVLEVIGPEIVGEGEKLAVRSKSDRIRHKILSQLEFDEFQQRDIMMISTKDL</sequence>
<reference evidence="1 2" key="1">
    <citation type="submission" date="2020-08" db="EMBL/GenBank/DDBJ databases">
        <title>Genome sequence of Pedobacter roseus KACC 11594T.</title>
        <authorList>
            <person name="Hyun D.-W."/>
            <person name="Bae J.-W."/>
        </authorList>
    </citation>
    <scope>NUCLEOTIDE SEQUENCE [LARGE SCALE GENOMIC DNA]</scope>
    <source>
        <strain evidence="1 2">KACC 11594</strain>
    </source>
</reference>
<protein>
    <submittedName>
        <fullName evidence="1">SIR2 family protein</fullName>
    </submittedName>
</protein>
<dbReference type="KEGG" id="proe:H9L23_02225"/>
<name>A0A7G9QHW9_9SPHI</name>
<dbReference type="RefSeq" id="WP_187593464.1">
    <property type="nucleotide sequence ID" value="NZ_CP060723.1"/>
</dbReference>
<dbReference type="InterPro" id="IPR029035">
    <property type="entry name" value="DHS-like_NAD/FAD-binding_dom"/>
</dbReference>
<dbReference type="Proteomes" id="UP000515806">
    <property type="component" value="Chromosome"/>
</dbReference>
<dbReference type="Pfam" id="PF13289">
    <property type="entry name" value="SIR2_2"/>
    <property type="match status" value="1"/>
</dbReference>
<organism evidence="1 2">
    <name type="scientific">Pedobacter roseus</name>
    <dbReference type="NCBI Taxonomy" id="336820"/>
    <lineage>
        <taxon>Bacteria</taxon>
        <taxon>Pseudomonadati</taxon>
        <taxon>Bacteroidota</taxon>
        <taxon>Sphingobacteriia</taxon>
        <taxon>Sphingobacteriales</taxon>
        <taxon>Sphingobacteriaceae</taxon>
        <taxon>Pedobacter</taxon>
    </lineage>
</organism>
<dbReference type="SUPFAM" id="SSF52467">
    <property type="entry name" value="DHS-like NAD/FAD-binding domain"/>
    <property type="match status" value="1"/>
</dbReference>
<evidence type="ECO:0000313" key="2">
    <source>
        <dbReference type="Proteomes" id="UP000515806"/>
    </source>
</evidence>
<dbReference type="AlphaFoldDB" id="A0A7G9QHW9"/>
<proteinExistence type="predicted"/>
<accession>A0A7G9QHW9</accession>
<evidence type="ECO:0000313" key="1">
    <source>
        <dbReference type="EMBL" id="QNN42944.1"/>
    </source>
</evidence>
<keyword evidence="2" id="KW-1185">Reference proteome</keyword>
<dbReference type="EMBL" id="CP060723">
    <property type="protein sequence ID" value="QNN42944.1"/>
    <property type="molecule type" value="Genomic_DNA"/>
</dbReference>